<feature type="compositionally biased region" description="Low complexity" evidence="4">
    <location>
        <begin position="595"/>
        <end position="621"/>
    </location>
</feature>
<dbReference type="InterPro" id="IPR000504">
    <property type="entry name" value="RRM_dom"/>
</dbReference>
<feature type="region of interest" description="Disordered" evidence="4">
    <location>
        <begin position="688"/>
        <end position="729"/>
    </location>
</feature>
<dbReference type="InterPro" id="IPR016024">
    <property type="entry name" value="ARM-type_fold"/>
</dbReference>
<feature type="region of interest" description="Disordered" evidence="4">
    <location>
        <begin position="591"/>
        <end position="621"/>
    </location>
</feature>
<evidence type="ECO:0000256" key="1">
    <source>
        <dbReference type="ARBA" id="ARBA00022737"/>
    </source>
</evidence>
<feature type="compositionally biased region" description="Low complexity" evidence="4">
    <location>
        <begin position="82"/>
        <end position="95"/>
    </location>
</feature>
<dbReference type="PANTHER" id="PTHR47093">
    <property type="entry name" value="PROTEIN JSN1-RELATED"/>
    <property type="match status" value="1"/>
</dbReference>
<dbReference type="PANTHER" id="PTHR47093:SF1">
    <property type="entry name" value="PROTEIN JSN1-RELATED"/>
    <property type="match status" value="1"/>
</dbReference>
<dbReference type="SMART" id="SM00360">
    <property type="entry name" value="RRM"/>
    <property type="match status" value="1"/>
</dbReference>
<dbReference type="OrthoDB" id="2017782at2759"/>
<feature type="domain" description="PUM-HD" evidence="6">
    <location>
        <begin position="171"/>
        <end position="529"/>
    </location>
</feature>
<accession>A0A433D8P9</accession>
<feature type="repeat" description="Pumilio" evidence="3">
    <location>
        <begin position="311"/>
        <end position="349"/>
    </location>
</feature>
<proteinExistence type="predicted"/>
<gene>
    <name evidence="7" type="ORF">BC936DRAFT_146016</name>
</gene>
<dbReference type="PROSITE" id="PS50302">
    <property type="entry name" value="PUM"/>
    <property type="match status" value="1"/>
</dbReference>
<dbReference type="PROSITE" id="PS50102">
    <property type="entry name" value="RRM"/>
    <property type="match status" value="1"/>
</dbReference>
<dbReference type="AlphaFoldDB" id="A0A433D8P9"/>
<feature type="compositionally biased region" description="Pro residues" evidence="4">
    <location>
        <begin position="701"/>
        <end position="710"/>
    </location>
</feature>
<evidence type="ECO:0000256" key="3">
    <source>
        <dbReference type="PROSITE-ProRule" id="PRU00317"/>
    </source>
</evidence>
<reference evidence="7 8" key="1">
    <citation type="journal article" date="2018" name="New Phytol.">
        <title>Phylogenomics of Endogonaceae and evolution of mycorrhizas within Mucoromycota.</title>
        <authorList>
            <person name="Chang Y."/>
            <person name="Desiro A."/>
            <person name="Na H."/>
            <person name="Sandor L."/>
            <person name="Lipzen A."/>
            <person name="Clum A."/>
            <person name="Barry K."/>
            <person name="Grigoriev I.V."/>
            <person name="Martin F.M."/>
            <person name="Stajich J.E."/>
            <person name="Smith M.E."/>
            <person name="Bonito G."/>
            <person name="Spatafora J.W."/>
        </authorList>
    </citation>
    <scope>NUCLEOTIDE SEQUENCE [LARGE SCALE GENOMIC DNA]</scope>
    <source>
        <strain evidence="7 8">GMNB39</strain>
    </source>
</reference>
<dbReference type="InterPro" id="IPR035979">
    <property type="entry name" value="RBD_domain_sf"/>
</dbReference>
<dbReference type="EMBL" id="RBNI01004848">
    <property type="protein sequence ID" value="RUP47203.1"/>
    <property type="molecule type" value="Genomic_DNA"/>
</dbReference>
<organism evidence="7 8">
    <name type="scientific">Jimgerdemannia flammicorona</name>
    <dbReference type="NCBI Taxonomy" id="994334"/>
    <lineage>
        <taxon>Eukaryota</taxon>
        <taxon>Fungi</taxon>
        <taxon>Fungi incertae sedis</taxon>
        <taxon>Mucoromycota</taxon>
        <taxon>Mucoromycotina</taxon>
        <taxon>Endogonomycetes</taxon>
        <taxon>Endogonales</taxon>
        <taxon>Endogonaceae</taxon>
        <taxon>Jimgerdemannia</taxon>
    </lineage>
</organism>
<evidence type="ECO:0000256" key="4">
    <source>
        <dbReference type="SAM" id="MobiDB-lite"/>
    </source>
</evidence>
<evidence type="ECO:0000256" key="2">
    <source>
        <dbReference type="PROSITE-ProRule" id="PRU00176"/>
    </source>
</evidence>
<dbReference type="InterPro" id="IPR012677">
    <property type="entry name" value="Nucleotide-bd_a/b_plait_sf"/>
</dbReference>
<feature type="compositionally biased region" description="Polar residues" evidence="4">
    <location>
        <begin position="688"/>
        <end position="699"/>
    </location>
</feature>
<dbReference type="SUPFAM" id="SSF54928">
    <property type="entry name" value="RNA-binding domain, RBD"/>
    <property type="match status" value="1"/>
</dbReference>
<dbReference type="GO" id="GO:0000288">
    <property type="term" value="P:nuclear-transcribed mRNA catabolic process, deadenylation-dependent decay"/>
    <property type="evidence" value="ECO:0007669"/>
    <property type="project" value="TreeGrafter"/>
</dbReference>
<feature type="region of interest" description="Disordered" evidence="4">
    <location>
        <begin position="72"/>
        <end position="109"/>
    </location>
</feature>
<evidence type="ECO:0000313" key="7">
    <source>
        <dbReference type="EMBL" id="RUP47203.1"/>
    </source>
</evidence>
<keyword evidence="1" id="KW-0677">Repeat</keyword>
<dbReference type="Pfam" id="PF00806">
    <property type="entry name" value="PUF"/>
    <property type="match status" value="3"/>
</dbReference>
<evidence type="ECO:0000259" key="6">
    <source>
        <dbReference type="PROSITE" id="PS50303"/>
    </source>
</evidence>
<evidence type="ECO:0000313" key="8">
    <source>
        <dbReference type="Proteomes" id="UP000268093"/>
    </source>
</evidence>
<dbReference type="InterPro" id="IPR052645">
    <property type="entry name" value="Pumilio_domain_protein"/>
</dbReference>
<dbReference type="SUPFAM" id="SSF48371">
    <property type="entry name" value="ARM repeat"/>
    <property type="match status" value="1"/>
</dbReference>
<sequence length="729" mass="79555">IGNIPTTTTPSALHNLFSPYGAIESARVLTHKNCGFVNFERLEDATRAKKALQNKEALGPGTGAVRIGFAKVPPKPTPSPSPSMTTESSSLLEPLGGRKRFPAPTPTPANIPVDANSAAAAAYHTNMMMMMMVGMGGGGTGMSERQMMMQEFGADPDDGVIIDGMCFRLLFVSVISRQIRYRTLLQLSYPLSSNYPETRSPISYYASIPPIPEPNPNRRLDASRLREIRKRLDSGHATTKEVEGIATEYYIGNTVIQKLFERCNENTKVRMLEKIAPYLAAIGVHKNGTWAAQKIIDCAKTPTQIHLITTHLKPYIPPLLLDQFGNYVVQCCLRLGASRNQFIFDAMVDRCWDVAQGRFGARAMRASLESQYVTKRQQKYVAVAIVQNALLLSTNPNGALLLTWLLDTSALAGRYRVLAPRVSPHLAHLCTHKLASLTILKIINQRQEPNARDLILSALFYSTNDQVLEEVLMDQVHGVGVVQKVLVSPYVETYEKQRIAERVKSVLTKLKVQQVQGYKRLLEELSAVLGDSTSATLAQTSQVPQGLQPSFTGVIHQDYASTALHPGYYATHQPSINNGASEATNGLTEQQNDVTAGGTSPSTTTSTSATSQAPQHYYPHPTHAYPYPAGVPGSPFQPHLMMHPQALAAAAAMANMYATHPMFNPAGYPYFPVVNGNPNPQLAAALIGQSQQVNQPATNQPQPPRQPSPLPQQQTETDTEAPVSANAEQ</sequence>
<feature type="non-terminal residue" evidence="7">
    <location>
        <position position="1"/>
    </location>
</feature>
<comment type="caution">
    <text evidence="7">The sequence shown here is derived from an EMBL/GenBank/DDBJ whole genome shotgun (WGS) entry which is preliminary data.</text>
</comment>
<keyword evidence="2" id="KW-0694">RNA-binding</keyword>
<dbReference type="InterPro" id="IPR011989">
    <property type="entry name" value="ARM-like"/>
</dbReference>
<dbReference type="Gene3D" id="3.30.70.330">
    <property type="match status" value="1"/>
</dbReference>
<dbReference type="InterPro" id="IPR033133">
    <property type="entry name" value="PUM-HD"/>
</dbReference>
<feature type="domain" description="RRM" evidence="5">
    <location>
        <begin position="1"/>
        <end position="72"/>
    </location>
</feature>
<protein>
    <submittedName>
        <fullName evidence="7">Armadillo-type protein</fullName>
    </submittedName>
</protein>
<dbReference type="PROSITE" id="PS50303">
    <property type="entry name" value="PUM_HD"/>
    <property type="match status" value="1"/>
</dbReference>
<name>A0A433D8P9_9FUNG</name>
<dbReference type="Pfam" id="PF00076">
    <property type="entry name" value="RRM_1"/>
    <property type="match status" value="1"/>
</dbReference>
<keyword evidence="8" id="KW-1185">Reference proteome</keyword>
<dbReference type="InterPro" id="IPR001313">
    <property type="entry name" value="Pumilio_RNA-bd_rpt"/>
</dbReference>
<dbReference type="SMART" id="SM00025">
    <property type="entry name" value="Pumilio"/>
    <property type="match status" value="5"/>
</dbReference>
<dbReference type="Proteomes" id="UP000268093">
    <property type="component" value="Unassembled WGS sequence"/>
</dbReference>
<evidence type="ECO:0000259" key="5">
    <source>
        <dbReference type="PROSITE" id="PS50102"/>
    </source>
</evidence>
<dbReference type="CDD" id="cd00590">
    <property type="entry name" value="RRM_SF"/>
    <property type="match status" value="1"/>
</dbReference>
<dbReference type="Gene3D" id="1.25.10.10">
    <property type="entry name" value="Leucine-rich Repeat Variant"/>
    <property type="match status" value="1"/>
</dbReference>
<dbReference type="GO" id="GO:0003723">
    <property type="term" value="F:RNA binding"/>
    <property type="evidence" value="ECO:0007669"/>
    <property type="project" value="UniProtKB-UniRule"/>
</dbReference>